<organism evidence="1 2">
    <name type="scientific">Campylobacter phage CP220</name>
    <dbReference type="NCBI Taxonomy" id="2994044"/>
    <lineage>
        <taxon>Viruses</taxon>
        <taxon>Duplodnaviria</taxon>
        <taxon>Heunggongvirae</taxon>
        <taxon>Uroviricota</taxon>
        <taxon>Caudoviricetes</taxon>
        <taxon>Connertonviridae</taxon>
        <taxon>Firehammervirus</taxon>
        <taxon>Firehammervirus CP220</taxon>
    </lineage>
</organism>
<accession>D5GV07</accession>
<dbReference type="EMBL" id="FN667788">
    <property type="protein sequence ID" value="CBJ93824.1"/>
    <property type="molecule type" value="Genomic_DNA"/>
</dbReference>
<gene>
    <name evidence="1" type="ORF">CPT_0015</name>
</gene>
<proteinExistence type="predicted"/>
<name>D5GV07_9CAUD</name>
<sequence>MSMYITYIDQGAYNMIVSAQRDNAFLLPGSSTLEVFDSKLFTAVLEALADKKTCKFYKDVDVLTLENLEIDESANLVKNSYIFQLTSAMGQIFTRIPQYTYFRFQYLNNIFASQGYFITDDNREEMYIKILETDNDKLIASLEEYLKIVNQLNQYEKMYQEFLNGLDEMEMTDDEATLDQILQEALNYFTNAQKNFVTMDYKGWFSTIKADYENRQNSAQPSNQASNQTANS</sequence>
<dbReference type="RefSeq" id="YP_009169149.1">
    <property type="nucleotide sequence ID" value="NC_027997.1"/>
</dbReference>
<reference evidence="1 2" key="1">
    <citation type="journal article" date="2010" name="BMC Genomics">
        <title>Evidence for a lineage of virulent bacteriophages that target Campylobacter.</title>
        <authorList>
            <person name="Timms A.R."/>
            <person name="Cambray-Young J."/>
            <person name="Scott A.E."/>
            <person name="Petty N.K."/>
            <person name="Connerton P.L."/>
            <person name="Clarke L."/>
            <person name="Seeger K."/>
            <person name="Quail M."/>
            <person name="Cummings N."/>
            <person name="Maskell D.J."/>
            <person name="Thomson N.R."/>
            <person name="Connerton I.F."/>
        </authorList>
    </citation>
    <scope>NUCLEOTIDE SEQUENCE [LARGE SCALE GENOMIC DNA]</scope>
</reference>
<dbReference type="Proteomes" id="UP000002369">
    <property type="component" value="Segment"/>
</dbReference>
<dbReference type="GeneID" id="26041297"/>
<protein>
    <submittedName>
        <fullName evidence="1">Hypothetical phage protein</fullName>
    </submittedName>
</protein>
<evidence type="ECO:0000313" key="2">
    <source>
        <dbReference type="Proteomes" id="UP000002369"/>
    </source>
</evidence>
<keyword evidence="2" id="KW-1185">Reference proteome</keyword>
<dbReference type="KEGG" id="vg:26041297"/>
<evidence type="ECO:0000313" key="1">
    <source>
        <dbReference type="EMBL" id="CBJ93824.1"/>
    </source>
</evidence>